<name>X1S0X1_9ZZZZ</name>
<evidence type="ECO:0000256" key="1">
    <source>
        <dbReference type="SAM" id="MobiDB-lite"/>
    </source>
</evidence>
<reference evidence="2" key="1">
    <citation type="journal article" date="2014" name="Front. Microbiol.">
        <title>High frequency of phylogenetically diverse reductive dehalogenase-homologous genes in deep subseafloor sedimentary metagenomes.</title>
        <authorList>
            <person name="Kawai M."/>
            <person name="Futagami T."/>
            <person name="Toyoda A."/>
            <person name="Takaki Y."/>
            <person name="Nishi S."/>
            <person name="Hori S."/>
            <person name="Arai W."/>
            <person name="Tsubouchi T."/>
            <person name="Morono Y."/>
            <person name="Uchiyama I."/>
            <person name="Ito T."/>
            <person name="Fujiyama A."/>
            <person name="Inagaki F."/>
            <person name="Takami H."/>
        </authorList>
    </citation>
    <scope>NUCLEOTIDE SEQUENCE</scope>
    <source>
        <strain evidence="2">Expedition CK06-06</strain>
    </source>
</reference>
<feature type="region of interest" description="Disordered" evidence="1">
    <location>
        <begin position="1"/>
        <end position="33"/>
    </location>
</feature>
<gene>
    <name evidence="2" type="ORF">S12H4_12851</name>
</gene>
<accession>X1S0X1</accession>
<protein>
    <submittedName>
        <fullName evidence="2">Uncharacterized protein</fullName>
    </submittedName>
</protein>
<feature type="compositionally biased region" description="Basic and acidic residues" evidence="1">
    <location>
        <begin position="13"/>
        <end position="23"/>
    </location>
</feature>
<sequence length="81" mass="9349">MNQSEAMQKRTKRSDNKAVRERATFSYDPSTTTPDIKEQILKLGEMENSPYWGRSFADIAGMMLMKAVPKEIQKYEKGDSR</sequence>
<proteinExistence type="predicted"/>
<organism evidence="2">
    <name type="scientific">marine sediment metagenome</name>
    <dbReference type="NCBI Taxonomy" id="412755"/>
    <lineage>
        <taxon>unclassified sequences</taxon>
        <taxon>metagenomes</taxon>
        <taxon>ecological metagenomes</taxon>
    </lineage>
</organism>
<dbReference type="AlphaFoldDB" id="X1S0X1"/>
<dbReference type="EMBL" id="BARW01006129">
    <property type="protein sequence ID" value="GAI86513.1"/>
    <property type="molecule type" value="Genomic_DNA"/>
</dbReference>
<comment type="caution">
    <text evidence="2">The sequence shown here is derived from an EMBL/GenBank/DDBJ whole genome shotgun (WGS) entry which is preliminary data.</text>
</comment>
<evidence type="ECO:0000313" key="2">
    <source>
        <dbReference type="EMBL" id="GAI86513.1"/>
    </source>
</evidence>